<keyword evidence="2" id="KW-1185">Reference proteome</keyword>
<protein>
    <submittedName>
        <fullName evidence="1">Uncharacterized protein</fullName>
    </submittedName>
</protein>
<evidence type="ECO:0000313" key="1">
    <source>
        <dbReference type="EMBL" id="SBT06459.1"/>
    </source>
</evidence>
<sequence length="96" mass="10677">MRVKKSIYASGTRGSIALTFDPPPGREAFDLVSHVYFLFGGGRLCKSQCTRANAFEATTVPIAADVVIWKDAPHSRHIARQVARRPALPSFRWYSV</sequence>
<dbReference type="AlphaFoldDB" id="A0A1A8XMR0"/>
<gene>
    <name evidence="1" type="ORF">PROAA_1890018</name>
</gene>
<proteinExistence type="predicted"/>
<dbReference type="EMBL" id="FLQY01000100">
    <property type="protein sequence ID" value="SBT06459.1"/>
    <property type="molecule type" value="Genomic_DNA"/>
</dbReference>
<reference evidence="1 2" key="1">
    <citation type="submission" date="2016-06" db="EMBL/GenBank/DDBJ databases">
        <authorList>
            <person name="Kjaerup R.B."/>
            <person name="Dalgaard T.S."/>
            <person name="Juul-Madsen H.R."/>
        </authorList>
    </citation>
    <scope>NUCLEOTIDE SEQUENCE [LARGE SCALE GENOMIC DNA]</scope>
    <source>
        <strain evidence="1">2</strain>
    </source>
</reference>
<dbReference type="Proteomes" id="UP000199600">
    <property type="component" value="Unassembled WGS sequence"/>
</dbReference>
<accession>A0A1A8XMR0</accession>
<name>A0A1A8XMR0_9RHOO</name>
<organism evidence="1 2">
    <name type="scientific">Candidatus Propionivibrio aalborgensis</name>
    <dbReference type="NCBI Taxonomy" id="1860101"/>
    <lineage>
        <taxon>Bacteria</taxon>
        <taxon>Pseudomonadati</taxon>
        <taxon>Pseudomonadota</taxon>
        <taxon>Betaproteobacteria</taxon>
        <taxon>Rhodocyclales</taxon>
        <taxon>Rhodocyclaceae</taxon>
        <taxon>Propionivibrio</taxon>
    </lineage>
</organism>
<evidence type="ECO:0000313" key="2">
    <source>
        <dbReference type="Proteomes" id="UP000199600"/>
    </source>
</evidence>